<evidence type="ECO:0000259" key="1">
    <source>
        <dbReference type="PROSITE" id="PS50404"/>
    </source>
</evidence>
<gene>
    <name evidence="3" type="ORF">RGD00_07240</name>
</gene>
<dbReference type="SUPFAM" id="SSF47616">
    <property type="entry name" value="GST C-terminal domain-like"/>
    <property type="match status" value="1"/>
</dbReference>
<dbReference type="SFLD" id="SFLDS00019">
    <property type="entry name" value="Glutathione_Transferase_(cytos"/>
    <property type="match status" value="1"/>
</dbReference>
<dbReference type="EMBL" id="JAVKPH010000006">
    <property type="protein sequence ID" value="MDR5652391.1"/>
    <property type="molecule type" value="Genomic_DNA"/>
</dbReference>
<evidence type="ECO:0000313" key="4">
    <source>
        <dbReference type="Proteomes" id="UP001247754"/>
    </source>
</evidence>
<dbReference type="Gene3D" id="3.40.30.10">
    <property type="entry name" value="Glutaredoxin"/>
    <property type="match status" value="1"/>
</dbReference>
<name>A0ABU1F689_9RHOB</name>
<reference evidence="3 4" key="1">
    <citation type="submission" date="2023-09" db="EMBL/GenBank/DDBJ databases">
        <title>Xinfangfangia sedmenti sp. nov., isolated the sedment.</title>
        <authorList>
            <person name="Xu L."/>
        </authorList>
    </citation>
    <scope>NUCLEOTIDE SEQUENCE [LARGE SCALE GENOMIC DNA]</scope>
    <source>
        <strain evidence="3 4">LG-4</strain>
    </source>
</reference>
<dbReference type="SUPFAM" id="SSF52833">
    <property type="entry name" value="Thioredoxin-like"/>
    <property type="match status" value="1"/>
</dbReference>
<protein>
    <submittedName>
        <fullName evidence="3">Glutathione S-transferase family protein</fullName>
    </submittedName>
</protein>
<sequence>MYKVIGPKNTRTGRVLWMLEELGQPYEHDPAEVWSDTVRAFNPSGKVPVLLAEGEPIIDSVAIMQFLADRHGALTHPAGTIARARQDSLTHFLLDEIDGVLWVAARHSFILPEERRVAAVKDTLKWEFARNCRTLVARMGEGPFLMGDMMTVPDVLLGHCLVWAGVARFEIGEPRLAAFRDMMVARPAFRRAMGR</sequence>
<dbReference type="InterPro" id="IPR040079">
    <property type="entry name" value="Glutathione_S-Trfase"/>
</dbReference>
<evidence type="ECO:0000313" key="3">
    <source>
        <dbReference type="EMBL" id="MDR5652391.1"/>
    </source>
</evidence>
<comment type="caution">
    <text evidence="3">The sequence shown here is derived from an EMBL/GenBank/DDBJ whole genome shotgun (WGS) entry which is preliminary data.</text>
</comment>
<dbReference type="PROSITE" id="PS50404">
    <property type="entry name" value="GST_NTER"/>
    <property type="match status" value="1"/>
</dbReference>
<dbReference type="InterPro" id="IPR004045">
    <property type="entry name" value="Glutathione_S-Trfase_N"/>
</dbReference>
<evidence type="ECO:0000259" key="2">
    <source>
        <dbReference type="PROSITE" id="PS50405"/>
    </source>
</evidence>
<dbReference type="Gene3D" id="1.20.1050.10">
    <property type="match status" value="1"/>
</dbReference>
<feature type="domain" description="GST N-terminal" evidence="1">
    <location>
        <begin position="1"/>
        <end position="75"/>
    </location>
</feature>
<dbReference type="InterPro" id="IPR010987">
    <property type="entry name" value="Glutathione-S-Trfase_C-like"/>
</dbReference>
<dbReference type="InterPro" id="IPR036282">
    <property type="entry name" value="Glutathione-S-Trfase_C_sf"/>
</dbReference>
<dbReference type="Proteomes" id="UP001247754">
    <property type="component" value="Unassembled WGS sequence"/>
</dbReference>
<proteinExistence type="predicted"/>
<dbReference type="RefSeq" id="WP_310456640.1">
    <property type="nucleotide sequence ID" value="NZ_JAVKPH010000006.1"/>
</dbReference>
<dbReference type="PANTHER" id="PTHR44051:SF8">
    <property type="entry name" value="GLUTATHIONE S-TRANSFERASE GSTA"/>
    <property type="match status" value="1"/>
</dbReference>
<dbReference type="Pfam" id="PF13409">
    <property type="entry name" value="GST_N_2"/>
    <property type="match status" value="1"/>
</dbReference>
<accession>A0ABU1F689</accession>
<keyword evidence="4" id="KW-1185">Reference proteome</keyword>
<dbReference type="PANTHER" id="PTHR44051">
    <property type="entry name" value="GLUTATHIONE S-TRANSFERASE-RELATED"/>
    <property type="match status" value="1"/>
</dbReference>
<feature type="domain" description="GST C-terminal" evidence="2">
    <location>
        <begin position="79"/>
        <end position="195"/>
    </location>
</feature>
<dbReference type="CDD" id="cd03046">
    <property type="entry name" value="GST_N_GTT1_like"/>
    <property type="match status" value="1"/>
</dbReference>
<dbReference type="InterPro" id="IPR036249">
    <property type="entry name" value="Thioredoxin-like_sf"/>
</dbReference>
<dbReference type="PROSITE" id="PS50405">
    <property type="entry name" value="GST_CTER"/>
    <property type="match status" value="1"/>
</dbReference>
<organism evidence="3 4">
    <name type="scientific">Ruixingdingia sedimenti</name>
    <dbReference type="NCBI Taxonomy" id="3073604"/>
    <lineage>
        <taxon>Bacteria</taxon>
        <taxon>Pseudomonadati</taxon>
        <taxon>Pseudomonadota</taxon>
        <taxon>Alphaproteobacteria</taxon>
        <taxon>Rhodobacterales</taxon>
        <taxon>Paracoccaceae</taxon>
        <taxon>Ruixingdingia</taxon>
    </lineage>
</organism>